<keyword evidence="2" id="KW-1185">Reference proteome</keyword>
<dbReference type="KEGG" id="dac:Daci_1535"/>
<dbReference type="Pfam" id="PF06296">
    <property type="entry name" value="RelE"/>
    <property type="match status" value="1"/>
</dbReference>
<organism evidence="1 2">
    <name type="scientific">Delftia acidovorans (strain DSM 14801 / SPH-1)</name>
    <dbReference type="NCBI Taxonomy" id="398578"/>
    <lineage>
        <taxon>Bacteria</taxon>
        <taxon>Pseudomonadati</taxon>
        <taxon>Pseudomonadota</taxon>
        <taxon>Betaproteobacteria</taxon>
        <taxon>Burkholderiales</taxon>
        <taxon>Comamonadaceae</taxon>
        <taxon>Delftia</taxon>
    </lineage>
</organism>
<sequence length="144" mass="16065">MYHTGCDINPCGGYGMRIFKNAWFARYARKQDISDKSMVQAIERAEQGLIDADLGGGVIKQRVARPGQGKSGGFRTVVLYRTAERAFFVYGFAKSDRDNIDKDDEAQFRKAAGHVLGLSEEQLTVLIGNGHFSEVHDHDKEIPK</sequence>
<dbReference type="eggNOG" id="COG4737">
    <property type="taxonomic scope" value="Bacteria"/>
</dbReference>
<dbReference type="HOGENOM" id="CLU_132631_0_0_4"/>
<dbReference type="InterPro" id="IPR009387">
    <property type="entry name" value="HigB-2"/>
</dbReference>
<name>A9BUS1_DELAS</name>
<dbReference type="AlphaFoldDB" id="A9BUS1"/>
<protein>
    <recommendedName>
        <fullName evidence="3">Type II toxin-antitoxin system RelE/ParE family toxin</fullName>
    </recommendedName>
</protein>
<dbReference type="Proteomes" id="UP000000784">
    <property type="component" value="Chromosome"/>
</dbReference>
<reference evidence="2" key="2">
    <citation type="submission" date="2007-11" db="EMBL/GenBank/DDBJ databases">
        <title>Complete sequence of Delftia acidovorans DSM 14801 / SPH-1.</title>
        <authorList>
            <person name="Copeland A."/>
            <person name="Lucas S."/>
            <person name="Lapidus A."/>
            <person name="Barry K."/>
            <person name="Glavina del Rio T."/>
            <person name="Dalin E."/>
            <person name="Tice H."/>
            <person name="Pitluck S."/>
            <person name="Lowry S."/>
            <person name="Clum A."/>
            <person name="Schmutz J."/>
            <person name="Larimer F."/>
            <person name="Land M."/>
            <person name="Hauser L."/>
            <person name="Kyrpides N."/>
            <person name="Kim E."/>
            <person name="Schleheck D."/>
            <person name="Richardson P."/>
        </authorList>
    </citation>
    <scope>NUCLEOTIDE SEQUENCE [LARGE SCALE GENOMIC DNA]</scope>
    <source>
        <strain evidence="2">DSM 14801 / SPH-1</strain>
    </source>
</reference>
<accession>A9BUS1</accession>
<evidence type="ECO:0000313" key="2">
    <source>
        <dbReference type="Proteomes" id="UP000000784"/>
    </source>
</evidence>
<reference evidence="1 2" key="1">
    <citation type="journal article" date="2004" name="Appl. Environ. Microbiol.">
        <title>Mineralization of individual congeners of linear alkylbenzenesulfonate by defined pairs of heterotrophic bacteria.</title>
        <authorList>
            <person name="Schleheck D."/>
            <person name="Knepper T.P."/>
            <person name="Fischer K."/>
            <person name="Cook A.M."/>
        </authorList>
    </citation>
    <scope>NUCLEOTIDE SEQUENCE [LARGE SCALE GENOMIC DNA]</scope>
    <source>
        <strain evidence="2">DSM 14801 / SPH-1</strain>
    </source>
</reference>
<dbReference type="STRING" id="398578.Daci_1535"/>
<dbReference type="PIRSF" id="PIRSF018634">
    <property type="entry name" value="UCP018634"/>
    <property type="match status" value="1"/>
</dbReference>
<evidence type="ECO:0008006" key="3">
    <source>
        <dbReference type="Google" id="ProtNLM"/>
    </source>
</evidence>
<proteinExistence type="predicted"/>
<evidence type="ECO:0000313" key="1">
    <source>
        <dbReference type="EMBL" id="ABX34179.1"/>
    </source>
</evidence>
<gene>
    <name evidence="1" type="ordered locus">Daci_1535</name>
</gene>
<dbReference type="EMBL" id="CP000884">
    <property type="protein sequence ID" value="ABX34179.1"/>
    <property type="molecule type" value="Genomic_DNA"/>
</dbReference>